<keyword evidence="3" id="KW-1185">Reference proteome</keyword>
<dbReference type="Gene3D" id="2.40.50.180">
    <property type="entry name" value="CheA-289, Domain 4"/>
    <property type="match status" value="1"/>
</dbReference>
<accession>A0A4V3FFM4</accession>
<dbReference type="RefSeq" id="WP_133795505.1">
    <property type="nucleotide sequence ID" value="NZ_SOCA01000003.1"/>
</dbReference>
<evidence type="ECO:0000313" key="3">
    <source>
        <dbReference type="Proteomes" id="UP000295662"/>
    </source>
</evidence>
<protein>
    <submittedName>
        <fullName evidence="2">CheW-like protein</fullName>
    </submittedName>
</protein>
<evidence type="ECO:0000313" key="2">
    <source>
        <dbReference type="EMBL" id="TDU71343.1"/>
    </source>
</evidence>
<comment type="caution">
    <text evidence="2">The sequence shown here is derived from an EMBL/GenBank/DDBJ whole genome shotgun (WGS) entry which is preliminary data.</text>
</comment>
<dbReference type="InterPro" id="IPR002545">
    <property type="entry name" value="CheW-lke_dom"/>
</dbReference>
<dbReference type="EMBL" id="SOCA01000003">
    <property type="protein sequence ID" value="TDU71343.1"/>
    <property type="molecule type" value="Genomic_DNA"/>
</dbReference>
<dbReference type="InterPro" id="IPR036061">
    <property type="entry name" value="CheW-like_dom_sf"/>
</dbReference>
<dbReference type="GO" id="GO:0006935">
    <property type="term" value="P:chemotaxis"/>
    <property type="evidence" value="ECO:0007669"/>
    <property type="project" value="InterPro"/>
</dbReference>
<dbReference type="Proteomes" id="UP000295662">
    <property type="component" value="Unassembled WGS sequence"/>
</dbReference>
<sequence>MSETRNIDWQTAQQQLLESSLRVERAFTQPSEQVEEILIKRAEILAQRNRTQQTAVSHRPILLLQIGPHTAGIEVRWLKGVIRMNQEAAPVPDAHELLLGIINVQAELVNLINPWPLLHETPQEETACSHAVLIRHGQLKVAVACNGIIGLTDLPENAWQDERLFLHAPNQPPGVLLDIHSLLSVWEKDPGRPF</sequence>
<dbReference type="GO" id="GO:0007165">
    <property type="term" value="P:signal transduction"/>
    <property type="evidence" value="ECO:0007669"/>
    <property type="project" value="InterPro"/>
</dbReference>
<evidence type="ECO:0000259" key="1">
    <source>
        <dbReference type="PROSITE" id="PS50851"/>
    </source>
</evidence>
<gene>
    <name evidence="2" type="ORF">EI77_02467</name>
</gene>
<organism evidence="2 3">
    <name type="scientific">Prosthecobacter fusiformis</name>
    <dbReference type="NCBI Taxonomy" id="48464"/>
    <lineage>
        <taxon>Bacteria</taxon>
        <taxon>Pseudomonadati</taxon>
        <taxon>Verrucomicrobiota</taxon>
        <taxon>Verrucomicrobiia</taxon>
        <taxon>Verrucomicrobiales</taxon>
        <taxon>Verrucomicrobiaceae</taxon>
        <taxon>Prosthecobacter</taxon>
    </lineage>
</organism>
<dbReference type="OrthoDB" id="191655at2"/>
<proteinExistence type="predicted"/>
<dbReference type="Gene3D" id="2.30.30.40">
    <property type="entry name" value="SH3 Domains"/>
    <property type="match status" value="1"/>
</dbReference>
<name>A0A4V3FFM4_9BACT</name>
<dbReference type="Pfam" id="PF01584">
    <property type="entry name" value="CheW"/>
    <property type="match status" value="1"/>
</dbReference>
<dbReference type="SUPFAM" id="SSF50341">
    <property type="entry name" value="CheW-like"/>
    <property type="match status" value="1"/>
</dbReference>
<dbReference type="AlphaFoldDB" id="A0A4V3FFM4"/>
<feature type="domain" description="CheW-like" evidence="1">
    <location>
        <begin position="58"/>
        <end position="194"/>
    </location>
</feature>
<reference evidence="2 3" key="1">
    <citation type="submission" date="2019-03" db="EMBL/GenBank/DDBJ databases">
        <title>Genomic Encyclopedia of Archaeal and Bacterial Type Strains, Phase II (KMG-II): from individual species to whole genera.</title>
        <authorList>
            <person name="Goeker M."/>
        </authorList>
    </citation>
    <scope>NUCLEOTIDE SEQUENCE [LARGE SCALE GENOMIC DNA]</scope>
    <source>
        <strain evidence="2 3">ATCC 25309</strain>
    </source>
</reference>
<dbReference type="SMART" id="SM00260">
    <property type="entry name" value="CheW"/>
    <property type="match status" value="1"/>
</dbReference>
<dbReference type="PROSITE" id="PS50851">
    <property type="entry name" value="CHEW"/>
    <property type="match status" value="1"/>
</dbReference>